<accession>A0ABW0G8V7</accession>
<keyword evidence="2" id="KW-1185">Reference proteome</keyword>
<sequence>MTRRDDTAFDNADDVLAWLAEELDRLAKGGLPIGLLLVSPHRSSTWSSAR</sequence>
<proteinExistence type="predicted"/>
<gene>
    <name evidence="1" type="ORF">ACFPMG_18880</name>
</gene>
<comment type="caution">
    <text evidence="1">The sequence shown here is derived from an EMBL/GenBank/DDBJ whole genome shotgun (WGS) entry which is preliminary data.</text>
</comment>
<evidence type="ECO:0000313" key="2">
    <source>
        <dbReference type="Proteomes" id="UP001596166"/>
    </source>
</evidence>
<dbReference type="EMBL" id="JBHSLC010000038">
    <property type="protein sequence ID" value="MFC5357080.1"/>
    <property type="molecule type" value="Genomic_DNA"/>
</dbReference>
<reference evidence="2" key="1">
    <citation type="journal article" date="2019" name="Int. J. Syst. Evol. Microbiol.">
        <title>The Global Catalogue of Microorganisms (GCM) 10K type strain sequencing project: providing services to taxonomists for standard genome sequencing and annotation.</title>
        <authorList>
            <consortium name="The Broad Institute Genomics Platform"/>
            <consortium name="The Broad Institute Genome Sequencing Center for Infectious Disease"/>
            <person name="Wu L."/>
            <person name="Ma J."/>
        </authorList>
    </citation>
    <scope>NUCLEOTIDE SEQUENCE [LARGE SCALE GENOMIC DNA]</scope>
    <source>
        <strain evidence="2">CCUG 58760</strain>
    </source>
</reference>
<dbReference type="Proteomes" id="UP001596166">
    <property type="component" value="Unassembled WGS sequence"/>
</dbReference>
<organism evidence="1 2">
    <name type="scientific">Azospirillum himalayense</name>
    <dbReference type="NCBI Taxonomy" id="654847"/>
    <lineage>
        <taxon>Bacteria</taxon>
        <taxon>Pseudomonadati</taxon>
        <taxon>Pseudomonadota</taxon>
        <taxon>Alphaproteobacteria</taxon>
        <taxon>Rhodospirillales</taxon>
        <taxon>Azospirillaceae</taxon>
        <taxon>Azospirillum</taxon>
    </lineage>
</organism>
<evidence type="ECO:0000313" key="1">
    <source>
        <dbReference type="EMBL" id="MFC5357080.1"/>
    </source>
</evidence>
<name>A0ABW0G8V7_9PROT</name>
<dbReference type="RefSeq" id="WP_376996616.1">
    <property type="nucleotide sequence ID" value="NZ_JBHSLC010000038.1"/>
</dbReference>
<protein>
    <submittedName>
        <fullName evidence="1">Uncharacterized protein</fullName>
    </submittedName>
</protein>